<keyword evidence="3" id="KW-1185">Reference proteome</keyword>
<name>A0A8B6GXY3_MYTGA</name>
<dbReference type="OrthoDB" id="6129658at2759"/>
<evidence type="ECO:0000313" key="2">
    <source>
        <dbReference type="EMBL" id="VDI70707.1"/>
    </source>
</evidence>
<dbReference type="Pfam" id="PF00078">
    <property type="entry name" value="RVT_1"/>
    <property type="match status" value="1"/>
</dbReference>
<proteinExistence type="predicted"/>
<dbReference type="AlphaFoldDB" id="A0A8B6GXY3"/>
<sequence length="725" mass="83558">MDSYTSNQKLFYKLINIQRTGQVKKLTKLVIDGINLESSEEIRDGWASYFEKLSTLSTSSSFCDHQHQIVKRNIQNILTLQNSGNKGMQYATLDEVTAAINKMKNGKSPDELNLMSEHLKCGGQIVPIILKALFDRVLQERDVPEIFQSGIITPIHKSHGKPLQDPNSYRRITVCSIMGKVFETIHLSKISPDLDRLQNKLQRGFTKRVSPTNAALLLTEALADAKDRKKKVFVAFIDASKAFDVVWHDSLMLKLFQSGVKDEDWFVVYKWYQQMRSKVKWDGHFSGAFDEQQGVRQGDWYQNKHLGLRIGTIHIASPACADDIVLLAEDAISLQTMLNLQETFANKDRYFISEAKSKIMTFNSRRNEKCVDEFYLHEKPIEHVVSYTHVGINRNSVEKCLVSERIKLARRTCYSLMGAGMHGYNGVNPNIVIKLWNTYVRPRLIFGLDCVTLTRKELDELNFFHKSQLKILQNLQERTADAAIYILSGQMPIEAFLHRQILVNFGDIVRNNNIEKEICIRQLVMKDNTSHSWFIYVNDILSLYEFESIFDILNSIPNRESWKNYVKKRIETFWRQKITNMAEGKSTLRFLHPMSMNCETVHNVWANTGLDSISIMKANVKARLLTGVYTLQSNRSRFNKYEVSAICPLCMNEIEDTEHFLLQCASTDTVRNQFIPKLRTLLYDFNHEIGNLVFSNNSMLLRVILDVSSPQVPILIQTFLIYGEN</sequence>
<dbReference type="Proteomes" id="UP000596742">
    <property type="component" value="Unassembled WGS sequence"/>
</dbReference>
<evidence type="ECO:0000313" key="3">
    <source>
        <dbReference type="Proteomes" id="UP000596742"/>
    </source>
</evidence>
<dbReference type="EMBL" id="UYJE01009162">
    <property type="protein sequence ID" value="VDI70707.1"/>
    <property type="molecule type" value="Genomic_DNA"/>
</dbReference>
<feature type="domain" description="Reverse transcriptase" evidence="1">
    <location>
        <begin position="163"/>
        <end position="298"/>
    </location>
</feature>
<dbReference type="InterPro" id="IPR000477">
    <property type="entry name" value="RT_dom"/>
</dbReference>
<comment type="caution">
    <text evidence="2">The sequence shown here is derived from an EMBL/GenBank/DDBJ whole genome shotgun (WGS) entry which is preliminary data.</text>
</comment>
<organism evidence="2 3">
    <name type="scientific">Mytilus galloprovincialis</name>
    <name type="common">Mediterranean mussel</name>
    <dbReference type="NCBI Taxonomy" id="29158"/>
    <lineage>
        <taxon>Eukaryota</taxon>
        <taxon>Metazoa</taxon>
        <taxon>Spiralia</taxon>
        <taxon>Lophotrochozoa</taxon>
        <taxon>Mollusca</taxon>
        <taxon>Bivalvia</taxon>
        <taxon>Autobranchia</taxon>
        <taxon>Pteriomorphia</taxon>
        <taxon>Mytilida</taxon>
        <taxon>Mytiloidea</taxon>
        <taxon>Mytilidae</taxon>
        <taxon>Mytilinae</taxon>
        <taxon>Mytilus</taxon>
    </lineage>
</organism>
<reference evidence="2" key="1">
    <citation type="submission" date="2018-11" db="EMBL/GenBank/DDBJ databases">
        <authorList>
            <person name="Alioto T."/>
            <person name="Alioto T."/>
        </authorList>
    </citation>
    <scope>NUCLEOTIDE SEQUENCE</scope>
</reference>
<protein>
    <recommendedName>
        <fullName evidence="1">Reverse transcriptase domain-containing protein</fullName>
    </recommendedName>
</protein>
<gene>
    <name evidence="2" type="ORF">MGAL_10B057585</name>
</gene>
<dbReference type="PANTHER" id="PTHR19446">
    <property type="entry name" value="REVERSE TRANSCRIPTASES"/>
    <property type="match status" value="1"/>
</dbReference>
<accession>A0A8B6GXY3</accession>
<evidence type="ECO:0000259" key="1">
    <source>
        <dbReference type="Pfam" id="PF00078"/>
    </source>
</evidence>